<dbReference type="RefSeq" id="WP_131258104.1">
    <property type="nucleotide sequence ID" value="NZ_JBHSUS010000001.1"/>
</dbReference>
<dbReference type="InterPro" id="IPR000160">
    <property type="entry name" value="GGDEF_dom"/>
</dbReference>
<dbReference type="GO" id="GO:0052621">
    <property type="term" value="F:diguanylate cyclase activity"/>
    <property type="evidence" value="ECO:0007669"/>
    <property type="project" value="UniProtKB-EC"/>
</dbReference>
<dbReference type="Gene3D" id="3.30.450.20">
    <property type="entry name" value="PAS domain"/>
    <property type="match status" value="1"/>
</dbReference>
<dbReference type="PROSITE" id="PS50887">
    <property type="entry name" value="GGDEF"/>
    <property type="match status" value="1"/>
</dbReference>
<feature type="domain" description="PAC" evidence="3">
    <location>
        <begin position="208"/>
        <end position="260"/>
    </location>
</feature>
<feature type="domain" description="PAS" evidence="2">
    <location>
        <begin position="5"/>
        <end position="53"/>
    </location>
</feature>
<evidence type="ECO:0000313" key="6">
    <source>
        <dbReference type="Proteomes" id="UP001596364"/>
    </source>
</evidence>
<dbReference type="InterPro" id="IPR000014">
    <property type="entry name" value="PAS"/>
</dbReference>
<evidence type="ECO:0000256" key="1">
    <source>
        <dbReference type="SAM" id="Coils"/>
    </source>
</evidence>
<dbReference type="Pfam" id="PF00990">
    <property type="entry name" value="GGDEF"/>
    <property type="match status" value="1"/>
</dbReference>
<dbReference type="SUPFAM" id="SSF55073">
    <property type="entry name" value="Nucleotide cyclase"/>
    <property type="match status" value="1"/>
</dbReference>
<dbReference type="InterPro" id="IPR052163">
    <property type="entry name" value="DGC-Regulatory_Protein"/>
</dbReference>
<dbReference type="Proteomes" id="UP001596364">
    <property type="component" value="Unassembled WGS sequence"/>
</dbReference>
<name>A0ABW1XK58_9ALTE</name>
<evidence type="ECO:0000313" key="5">
    <source>
        <dbReference type="EMBL" id="MFC6440303.1"/>
    </source>
</evidence>
<dbReference type="PROSITE" id="PS50112">
    <property type="entry name" value="PAS"/>
    <property type="match status" value="1"/>
</dbReference>
<keyword evidence="6" id="KW-1185">Reference proteome</keyword>
<sequence length="460" mass="52092">MGSEPEKHIGKMMGSANIGMVVHKFDSAIVYANSAALSLLRLSHQQIIGKDAMDPQWHFVDEHNKPLPLEKYPVMQVIQSGQRLEDFVLGVVDGSVNHITWLVVNAHIEGEGDDSQRFIVVTFYETSYKFKPFSMEEIIENATDIISVCEFNDKNPNKLPRLVYVNQAYEMCLNYNRQDALGKVPGFLRDNDDLWQRIRSALQQNIALTEETLEYQLGEHAFWVEVSIFPLTGKGGKVTHFACIERDISLAKQEKASLEQEFKNVSDQNTTLAEIIEEKTRALKDANAALEKMAYTDPLTALPNRRLFSLQLDKLLHAAERRNELLAFGIIDADDFKALNDRFGHDVGDITLKHIAQALRQSFRADGILCRYGGEEFAFAFAAKELEDISTCCERLLSNIHGIDIQTADGNLRVTVSIGVCVVSQLGQITERKIYRVADRLMYRAKRQGKDRYIMETAEL</sequence>
<gene>
    <name evidence="5" type="ORF">ACFP85_09110</name>
</gene>
<dbReference type="Gene3D" id="3.30.70.270">
    <property type="match status" value="1"/>
</dbReference>
<dbReference type="EC" id="2.7.7.65" evidence="5"/>
<protein>
    <submittedName>
        <fullName evidence="5">Diguanylate cyclase</fullName>
        <ecNumber evidence="5">2.7.7.65</ecNumber>
    </submittedName>
</protein>
<dbReference type="InterPro" id="IPR029787">
    <property type="entry name" value="Nucleotide_cyclase"/>
</dbReference>
<evidence type="ECO:0000259" key="2">
    <source>
        <dbReference type="PROSITE" id="PS50112"/>
    </source>
</evidence>
<accession>A0ABW1XK58</accession>
<dbReference type="PANTHER" id="PTHR46663">
    <property type="entry name" value="DIGUANYLATE CYCLASE DGCT-RELATED"/>
    <property type="match status" value="1"/>
</dbReference>
<dbReference type="InterPro" id="IPR035965">
    <property type="entry name" value="PAS-like_dom_sf"/>
</dbReference>
<keyword evidence="1" id="KW-0175">Coiled coil</keyword>
<keyword evidence="5" id="KW-0808">Transferase</keyword>
<feature type="coiled-coil region" evidence="1">
    <location>
        <begin position="241"/>
        <end position="293"/>
    </location>
</feature>
<dbReference type="SUPFAM" id="SSF55785">
    <property type="entry name" value="PYP-like sensor domain (PAS domain)"/>
    <property type="match status" value="2"/>
</dbReference>
<dbReference type="PROSITE" id="PS50113">
    <property type="entry name" value="PAC"/>
    <property type="match status" value="1"/>
</dbReference>
<evidence type="ECO:0000259" key="3">
    <source>
        <dbReference type="PROSITE" id="PS50113"/>
    </source>
</evidence>
<dbReference type="EMBL" id="JBHSUS010000001">
    <property type="protein sequence ID" value="MFC6440303.1"/>
    <property type="molecule type" value="Genomic_DNA"/>
</dbReference>
<organism evidence="5 6">
    <name type="scientific">Pseudobowmanella zhangzhouensis</name>
    <dbReference type="NCBI Taxonomy" id="1537679"/>
    <lineage>
        <taxon>Bacteria</taxon>
        <taxon>Pseudomonadati</taxon>
        <taxon>Pseudomonadota</taxon>
        <taxon>Gammaproteobacteria</taxon>
        <taxon>Alteromonadales</taxon>
        <taxon>Alteromonadaceae</taxon>
    </lineage>
</organism>
<dbReference type="CDD" id="cd01949">
    <property type="entry name" value="GGDEF"/>
    <property type="match status" value="1"/>
</dbReference>
<dbReference type="InterPro" id="IPR000700">
    <property type="entry name" value="PAS-assoc_C"/>
</dbReference>
<dbReference type="InterPro" id="IPR043128">
    <property type="entry name" value="Rev_trsase/Diguanyl_cyclase"/>
</dbReference>
<reference evidence="6" key="1">
    <citation type="journal article" date="2019" name="Int. J. Syst. Evol. Microbiol.">
        <title>The Global Catalogue of Microorganisms (GCM) 10K type strain sequencing project: providing services to taxonomists for standard genome sequencing and annotation.</title>
        <authorList>
            <consortium name="The Broad Institute Genomics Platform"/>
            <consortium name="The Broad Institute Genome Sequencing Center for Infectious Disease"/>
            <person name="Wu L."/>
            <person name="Ma J."/>
        </authorList>
    </citation>
    <scope>NUCLEOTIDE SEQUENCE [LARGE SCALE GENOMIC DNA]</scope>
    <source>
        <strain evidence="6">CGMCC 1.16031</strain>
    </source>
</reference>
<evidence type="ECO:0000259" key="4">
    <source>
        <dbReference type="PROSITE" id="PS50887"/>
    </source>
</evidence>
<comment type="caution">
    <text evidence="5">The sequence shown here is derived from an EMBL/GenBank/DDBJ whole genome shotgun (WGS) entry which is preliminary data.</text>
</comment>
<feature type="domain" description="GGDEF" evidence="4">
    <location>
        <begin position="324"/>
        <end position="458"/>
    </location>
</feature>
<proteinExistence type="predicted"/>
<dbReference type="PANTHER" id="PTHR46663:SF2">
    <property type="entry name" value="GGDEF DOMAIN-CONTAINING PROTEIN"/>
    <property type="match status" value="1"/>
</dbReference>
<dbReference type="CDD" id="cd00130">
    <property type="entry name" value="PAS"/>
    <property type="match status" value="2"/>
</dbReference>
<dbReference type="Pfam" id="PF13426">
    <property type="entry name" value="PAS_9"/>
    <property type="match status" value="2"/>
</dbReference>
<keyword evidence="5" id="KW-0548">Nucleotidyltransferase</keyword>
<dbReference type="NCBIfam" id="TIGR00229">
    <property type="entry name" value="sensory_box"/>
    <property type="match status" value="1"/>
</dbReference>
<dbReference type="SMART" id="SM00267">
    <property type="entry name" value="GGDEF"/>
    <property type="match status" value="1"/>
</dbReference>
<dbReference type="NCBIfam" id="TIGR00254">
    <property type="entry name" value="GGDEF"/>
    <property type="match status" value="1"/>
</dbReference>